<dbReference type="GO" id="GO:0005886">
    <property type="term" value="C:plasma membrane"/>
    <property type="evidence" value="ECO:0007669"/>
    <property type="project" value="UniProtKB-SubCell"/>
</dbReference>
<dbReference type="STRING" id="380248.SAMN05216251_122107"/>
<evidence type="ECO:0000256" key="1">
    <source>
        <dbReference type="ARBA" id="ARBA00004651"/>
    </source>
</evidence>
<evidence type="ECO:0000256" key="7">
    <source>
        <dbReference type="SAM" id="Phobius"/>
    </source>
</evidence>
<organism evidence="8 9">
    <name type="scientific">Actinacidiphila alni</name>
    <dbReference type="NCBI Taxonomy" id="380248"/>
    <lineage>
        <taxon>Bacteria</taxon>
        <taxon>Bacillati</taxon>
        <taxon>Actinomycetota</taxon>
        <taxon>Actinomycetes</taxon>
        <taxon>Kitasatosporales</taxon>
        <taxon>Streptomycetaceae</taxon>
        <taxon>Actinacidiphila</taxon>
    </lineage>
</organism>
<keyword evidence="9" id="KW-1185">Reference proteome</keyword>
<gene>
    <name evidence="8" type="ORF">SAMN05216251_122107</name>
</gene>
<reference evidence="8 9" key="1">
    <citation type="submission" date="2016-10" db="EMBL/GenBank/DDBJ databases">
        <authorList>
            <person name="de Groot N.N."/>
        </authorList>
    </citation>
    <scope>NUCLEOTIDE SEQUENCE [LARGE SCALE GENOMIC DNA]</scope>
    <source>
        <strain evidence="8 9">CGMCC 4.3510</strain>
    </source>
</reference>
<dbReference type="Pfam" id="PF00420">
    <property type="entry name" value="Oxidored_q2"/>
    <property type="match status" value="1"/>
</dbReference>
<feature type="transmembrane region" description="Helical" evidence="7">
    <location>
        <begin position="6"/>
        <end position="23"/>
    </location>
</feature>
<evidence type="ECO:0000313" key="8">
    <source>
        <dbReference type="EMBL" id="SFF64368.1"/>
    </source>
</evidence>
<dbReference type="PANTHER" id="PTHR34583:SF2">
    <property type="entry name" value="ANTIPORTER SUBUNIT MNHC2-RELATED"/>
    <property type="match status" value="1"/>
</dbReference>
<keyword evidence="3" id="KW-1003">Cell membrane</keyword>
<dbReference type="NCBIfam" id="NF005929">
    <property type="entry name" value="PRK07946.1"/>
    <property type="match status" value="1"/>
</dbReference>
<name>A0A1I2KDC8_9ACTN</name>
<evidence type="ECO:0000256" key="4">
    <source>
        <dbReference type="ARBA" id="ARBA00022692"/>
    </source>
</evidence>
<sequence length="161" mass="17203">MKVTIALIAVGGVLFGCGTALLLSRPLTRILLGAVLLGNGANLLVLATAGRAGKPPLLYPGTDPKDVADPLPQAMALTAIVITLALTAFLLAMAYRGWQLSGDDDVQDDVEDIRIALRAEHEGTRAELRAVLRADRVRQARAEETEDLDDEVWDHVLGADR</sequence>
<protein>
    <submittedName>
        <fullName evidence="8">Multisubunit sodium/proton antiporter, MrpC subunit</fullName>
    </submittedName>
</protein>
<dbReference type="Gene3D" id="1.10.287.3510">
    <property type="match status" value="1"/>
</dbReference>
<dbReference type="PANTHER" id="PTHR34583">
    <property type="entry name" value="ANTIPORTER SUBUNIT MNHC2-RELATED"/>
    <property type="match status" value="1"/>
</dbReference>
<dbReference type="OrthoDB" id="9799219at2"/>
<keyword evidence="4 7" id="KW-0812">Transmembrane</keyword>
<dbReference type="InterPro" id="IPR050601">
    <property type="entry name" value="CPA3_antiporter_subunitC"/>
</dbReference>
<accession>A0A1I2KDC8</accession>
<comment type="subcellular location">
    <subcellularLocation>
        <location evidence="1">Cell membrane</location>
        <topology evidence="1">Multi-pass membrane protein</topology>
    </subcellularLocation>
</comment>
<proteinExistence type="inferred from homology"/>
<evidence type="ECO:0000256" key="5">
    <source>
        <dbReference type="ARBA" id="ARBA00022989"/>
    </source>
</evidence>
<comment type="similarity">
    <text evidence="2">Belongs to the CPA3 antiporters (TC 2.A.63) subunit C family.</text>
</comment>
<evidence type="ECO:0000313" key="9">
    <source>
        <dbReference type="Proteomes" id="UP000199323"/>
    </source>
</evidence>
<feature type="transmembrane region" description="Helical" evidence="7">
    <location>
        <begin position="30"/>
        <end position="53"/>
    </location>
</feature>
<dbReference type="AlphaFoldDB" id="A0A1I2KDC8"/>
<feature type="transmembrane region" description="Helical" evidence="7">
    <location>
        <begin position="73"/>
        <end position="95"/>
    </location>
</feature>
<evidence type="ECO:0000256" key="3">
    <source>
        <dbReference type="ARBA" id="ARBA00022475"/>
    </source>
</evidence>
<dbReference type="InterPro" id="IPR039428">
    <property type="entry name" value="NUOK/Mnh_C1-like"/>
</dbReference>
<evidence type="ECO:0000256" key="6">
    <source>
        <dbReference type="ARBA" id="ARBA00023136"/>
    </source>
</evidence>
<evidence type="ECO:0000256" key="2">
    <source>
        <dbReference type="ARBA" id="ARBA00010388"/>
    </source>
</evidence>
<dbReference type="PROSITE" id="PS51257">
    <property type="entry name" value="PROKAR_LIPOPROTEIN"/>
    <property type="match status" value="1"/>
</dbReference>
<dbReference type="RefSeq" id="WP_093716712.1">
    <property type="nucleotide sequence ID" value="NZ_FONG01000022.1"/>
</dbReference>
<dbReference type="Proteomes" id="UP000199323">
    <property type="component" value="Unassembled WGS sequence"/>
</dbReference>
<keyword evidence="6 7" id="KW-0472">Membrane</keyword>
<keyword evidence="5 7" id="KW-1133">Transmembrane helix</keyword>
<dbReference type="EMBL" id="FONG01000022">
    <property type="protein sequence ID" value="SFF64368.1"/>
    <property type="molecule type" value="Genomic_DNA"/>
</dbReference>